<organism evidence="2 3">
    <name type="scientific">Dialister pneumosintes</name>
    <dbReference type="NCBI Taxonomy" id="39950"/>
    <lineage>
        <taxon>Bacteria</taxon>
        <taxon>Bacillati</taxon>
        <taxon>Bacillota</taxon>
        <taxon>Negativicutes</taxon>
        <taxon>Veillonellales</taxon>
        <taxon>Veillonellaceae</taxon>
        <taxon>Dialister</taxon>
    </lineage>
</organism>
<proteinExistence type="predicted"/>
<dbReference type="Gene3D" id="3.40.570.10">
    <property type="entry name" value="Extracellular Endonuclease, subunit A"/>
    <property type="match status" value="1"/>
</dbReference>
<dbReference type="Pfam" id="PF13930">
    <property type="entry name" value="Endonuclea_NS_2"/>
    <property type="match status" value="1"/>
</dbReference>
<dbReference type="InterPro" id="IPR044929">
    <property type="entry name" value="DNA/RNA_non-sp_Endonuclease_sf"/>
</dbReference>
<reference evidence="3" key="1">
    <citation type="submission" date="2016-08" db="EMBL/GenBank/DDBJ databases">
        <authorList>
            <person name="Holder M.E."/>
            <person name="Ajami N.J."/>
            <person name="Petrosino J.F."/>
        </authorList>
    </citation>
    <scope>NUCLEOTIDE SEQUENCE [LARGE SCALE GENOMIC DNA]</scope>
    <source>
        <strain evidence="3">F0677</strain>
    </source>
</reference>
<dbReference type="AlphaFoldDB" id="A0A1B3WEB0"/>
<feature type="domain" description="Type VII secretion system protein EssD-like" evidence="1">
    <location>
        <begin position="80"/>
        <end position="205"/>
    </location>
</feature>
<evidence type="ECO:0000313" key="2">
    <source>
        <dbReference type="EMBL" id="AOH39308.1"/>
    </source>
</evidence>
<gene>
    <name evidence="2" type="ORF">BCB69_04695</name>
</gene>
<dbReference type="KEGG" id="dpn:BCB69_04695"/>
<dbReference type="RefSeq" id="WP_069177152.1">
    <property type="nucleotide sequence ID" value="NZ_CP017037.1"/>
</dbReference>
<evidence type="ECO:0000313" key="3">
    <source>
        <dbReference type="Proteomes" id="UP000094757"/>
    </source>
</evidence>
<accession>A0A1B3WEB0</accession>
<protein>
    <recommendedName>
        <fullName evidence="1">Type VII secretion system protein EssD-like domain-containing protein</fullName>
    </recommendedName>
</protein>
<dbReference type="STRING" id="39950.BCB69_04695"/>
<evidence type="ECO:0000259" key="1">
    <source>
        <dbReference type="Pfam" id="PF13930"/>
    </source>
</evidence>
<name>A0A1B3WEB0_9FIRM</name>
<dbReference type="EMBL" id="CP017037">
    <property type="protein sequence ID" value="AOH39308.1"/>
    <property type="molecule type" value="Genomic_DNA"/>
</dbReference>
<sequence length="240" mass="27323">MRKIYTLVLFTVLLVFTIFNNAGFINKKLSNRRNVESYSNQIVTTLSEVPAFNGKPYIVINGNIPFFKESDLTLTPLEFYGELDYLGRCTSAKALVGKETMPTEKRGSIGSVKPTGWQVSKYNFIEGKYLYNRCHLLGYQLTAENANPKNLITGTRYLNTVGMLPFENMIADYIKETGNHVLYRVIPIFHGEELVARGVLMEARSIEDYGDGILFNVYCYNNQPKVDINYMTGENFLTKI</sequence>
<dbReference type="Proteomes" id="UP000094757">
    <property type="component" value="Chromosome"/>
</dbReference>
<dbReference type="InterPro" id="IPR044927">
    <property type="entry name" value="Endonuclea_NS_2"/>
</dbReference>